<evidence type="ECO:0000256" key="1">
    <source>
        <dbReference type="SAM" id="MobiDB-lite"/>
    </source>
</evidence>
<feature type="transmembrane region" description="Helical" evidence="2">
    <location>
        <begin position="107"/>
        <end position="125"/>
    </location>
</feature>
<dbReference type="Proteomes" id="UP000321197">
    <property type="component" value="Unassembled WGS sequence"/>
</dbReference>
<accession>A0A511R524</accession>
<feature type="domain" description="Flavinylation-associated cytochrome" evidence="3">
    <location>
        <begin position="20"/>
        <end position="86"/>
    </location>
</feature>
<reference evidence="4 5" key="1">
    <citation type="submission" date="2019-07" db="EMBL/GenBank/DDBJ databases">
        <title>Whole genome shotgun sequence of Meiothermus hypogaeus NBRC 106114.</title>
        <authorList>
            <person name="Hosoyama A."/>
            <person name="Uohara A."/>
            <person name="Ohji S."/>
            <person name="Ichikawa N."/>
        </authorList>
    </citation>
    <scope>NUCLEOTIDE SEQUENCE [LARGE SCALE GENOMIC DNA]</scope>
    <source>
        <strain evidence="4 5">NBRC 106114</strain>
    </source>
</reference>
<keyword evidence="2" id="KW-0812">Transmembrane</keyword>
<keyword evidence="2" id="KW-0472">Membrane</keyword>
<keyword evidence="2" id="KW-1133">Transmembrane helix</keyword>
<feature type="compositionally biased region" description="Low complexity" evidence="1">
    <location>
        <begin position="162"/>
        <end position="178"/>
    </location>
</feature>
<dbReference type="AlphaFoldDB" id="A0A511R524"/>
<feature type="transmembrane region" description="Helical" evidence="2">
    <location>
        <begin position="65"/>
        <end position="86"/>
    </location>
</feature>
<dbReference type="InterPro" id="IPR025517">
    <property type="entry name" value="DUF4405"/>
</dbReference>
<evidence type="ECO:0000313" key="5">
    <source>
        <dbReference type="Proteomes" id="UP000321197"/>
    </source>
</evidence>
<feature type="transmembrane region" description="Helical" evidence="2">
    <location>
        <begin position="20"/>
        <end position="42"/>
    </location>
</feature>
<name>A0A511R524_9DEIN</name>
<proteinExistence type="predicted"/>
<protein>
    <recommendedName>
        <fullName evidence="3">Flavinylation-associated cytochrome domain-containing protein</fullName>
    </recommendedName>
</protein>
<sequence>MTKKIHTPQARKHKFYIRNFISLFLIGSVLLEVASGVALYLAPSGRVAQTMSWELLWLTKTQWEAIHTVFGLLWIPILATHIFLNWKPILSYLKNHTTRAFAFKRELLAALAVVLFFALGSVYNWPPVSQVMALSESMSSFWENRGRTAGYFIPEETVVHPETTATTPTNPSTPADPTLSSTVSTKRGYGKYTVQSWAEENKVELQTALKRLADLGINAKADESLLALSGRSGKLPSELAAIILGQPLSTPE</sequence>
<evidence type="ECO:0000256" key="2">
    <source>
        <dbReference type="SAM" id="Phobius"/>
    </source>
</evidence>
<gene>
    <name evidence="4" type="ORF">MHY01S_21580</name>
</gene>
<feature type="region of interest" description="Disordered" evidence="1">
    <location>
        <begin position="162"/>
        <end position="182"/>
    </location>
</feature>
<evidence type="ECO:0000313" key="4">
    <source>
        <dbReference type="EMBL" id="GEM83992.1"/>
    </source>
</evidence>
<comment type="caution">
    <text evidence="4">The sequence shown here is derived from an EMBL/GenBank/DDBJ whole genome shotgun (WGS) entry which is preliminary data.</text>
</comment>
<dbReference type="Pfam" id="PF14358">
    <property type="entry name" value="DUF4405"/>
    <property type="match status" value="1"/>
</dbReference>
<organism evidence="4 5">
    <name type="scientific">Meiothermus hypogaeus NBRC 106114</name>
    <dbReference type="NCBI Taxonomy" id="1227553"/>
    <lineage>
        <taxon>Bacteria</taxon>
        <taxon>Thermotogati</taxon>
        <taxon>Deinococcota</taxon>
        <taxon>Deinococci</taxon>
        <taxon>Thermales</taxon>
        <taxon>Thermaceae</taxon>
        <taxon>Meiothermus</taxon>
    </lineage>
</organism>
<dbReference type="RefSeq" id="WP_170148261.1">
    <property type="nucleotide sequence ID" value="NZ_BJXL01000070.1"/>
</dbReference>
<dbReference type="EMBL" id="BJXL01000070">
    <property type="protein sequence ID" value="GEM83992.1"/>
    <property type="molecule type" value="Genomic_DNA"/>
</dbReference>
<evidence type="ECO:0000259" key="3">
    <source>
        <dbReference type="Pfam" id="PF14358"/>
    </source>
</evidence>